<dbReference type="Gene3D" id="1.10.287.540">
    <property type="entry name" value="Helix hairpin bin"/>
    <property type="match status" value="1"/>
</dbReference>
<dbReference type="HAMAP" id="MF_01103">
    <property type="entry name" value="UPF0291"/>
    <property type="match status" value="1"/>
</dbReference>
<organism evidence="4 5">
    <name type="scientific">Bacillus mycoides</name>
    <dbReference type="NCBI Taxonomy" id="1405"/>
    <lineage>
        <taxon>Bacteria</taxon>
        <taxon>Bacillati</taxon>
        <taxon>Bacillota</taxon>
        <taxon>Bacilli</taxon>
        <taxon>Bacillales</taxon>
        <taxon>Bacillaceae</taxon>
        <taxon>Bacillus</taxon>
        <taxon>Bacillus cereus group</taxon>
    </lineage>
</organism>
<dbReference type="PANTHER" id="PTHR37300:SF2">
    <property type="entry name" value="UPF0291 PROTEIN BC_1827"/>
    <property type="match status" value="1"/>
</dbReference>
<comment type="subcellular location">
    <subcellularLocation>
        <location evidence="2">Cytoplasm</location>
    </subcellularLocation>
</comment>
<feature type="compositionally biased region" description="Basic and acidic residues" evidence="3">
    <location>
        <begin position="61"/>
        <end position="80"/>
    </location>
</feature>
<evidence type="ECO:0000313" key="4">
    <source>
        <dbReference type="EMBL" id="KWU67427.1"/>
    </source>
</evidence>
<comment type="caution">
    <text evidence="4">The sequence shown here is derived from an EMBL/GenBank/DDBJ whole genome shotgun (WGS) entry which is preliminary data.</text>
</comment>
<dbReference type="EMBL" id="LRPH01000027">
    <property type="protein sequence ID" value="KWU67427.1"/>
    <property type="molecule type" value="Genomic_DNA"/>
</dbReference>
<dbReference type="Proteomes" id="UP000065797">
    <property type="component" value="Unassembled WGS sequence"/>
</dbReference>
<keyword evidence="1 2" id="KW-0963">Cytoplasm</keyword>
<accession>A0A109GIM0</accession>
<evidence type="ECO:0000256" key="1">
    <source>
        <dbReference type="ARBA" id="ARBA00022490"/>
    </source>
</evidence>
<proteinExistence type="inferred from homology"/>
<evidence type="ECO:0000313" key="5">
    <source>
        <dbReference type="Proteomes" id="UP000065797"/>
    </source>
</evidence>
<dbReference type="GO" id="GO:0005737">
    <property type="term" value="C:cytoplasm"/>
    <property type="evidence" value="ECO:0007669"/>
    <property type="project" value="UniProtKB-SubCell"/>
</dbReference>
<gene>
    <name evidence="4" type="ORF">AWW70_06075</name>
</gene>
<dbReference type="InterPro" id="IPR009242">
    <property type="entry name" value="DUF896"/>
</dbReference>
<dbReference type="AlphaFoldDB" id="A0A109GIM0"/>
<feature type="region of interest" description="Disordered" evidence="3">
    <location>
        <begin position="56"/>
        <end position="80"/>
    </location>
</feature>
<name>A0A109GIM0_BACMY</name>
<sequence>MIEILNRINILAKKQKEDGLTQTELQERQELRQEYLQIIRGQVNSTVTGLTILDPLGNDVTPEKLKKEQEKQSFKKNDNT</sequence>
<protein>
    <recommendedName>
        <fullName evidence="2">UPF0291 protein AWW70_06075</fullName>
    </recommendedName>
</protein>
<comment type="similarity">
    <text evidence="2">Belongs to the UPF0291 family.</text>
</comment>
<dbReference type="SUPFAM" id="SSF158221">
    <property type="entry name" value="YnzC-like"/>
    <property type="match status" value="1"/>
</dbReference>
<dbReference type="PANTHER" id="PTHR37300">
    <property type="entry name" value="UPF0291 PROTEIN CBO2609/CLC_2481"/>
    <property type="match status" value="1"/>
</dbReference>
<evidence type="ECO:0000256" key="2">
    <source>
        <dbReference type="HAMAP-Rule" id="MF_01103"/>
    </source>
</evidence>
<evidence type="ECO:0000256" key="3">
    <source>
        <dbReference type="SAM" id="MobiDB-lite"/>
    </source>
</evidence>
<dbReference type="RefSeq" id="WP_060749282.1">
    <property type="nucleotide sequence ID" value="NZ_LRPH01000027.1"/>
</dbReference>
<dbReference type="Pfam" id="PF05979">
    <property type="entry name" value="DUF896"/>
    <property type="match status" value="1"/>
</dbReference>
<reference evidence="4 5" key="1">
    <citation type="submission" date="2016-01" db="EMBL/GenBank/DDBJ databases">
        <authorList>
            <person name="McClelland M."/>
            <person name="Jain A."/>
            <person name="Saraogi P."/>
            <person name="Mendelson R."/>
            <person name="Westerman R."/>
            <person name="SanMiguel P."/>
            <person name="Csonka L."/>
        </authorList>
    </citation>
    <scope>NUCLEOTIDE SEQUENCE [LARGE SCALE GENOMIC DNA]</scope>
    <source>
        <strain evidence="4 5">PE8-15</strain>
    </source>
</reference>